<dbReference type="PRINTS" id="PR00377">
    <property type="entry name" value="IMPHPHTASES"/>
</dbReference>
<dbReference type="OrthoDB" id="9785695at2"/>
<comment type="similarity">
    <text evidence="1">Belongs to the inositol monophosphatase superfamily.</text>
</comment>
<dbReference type="GO" id="GO:0046872">
    <property type="term" value="F:metal ion binding"/>
    <property type="evidence" value="ECO:0007669"/>
    <property type="project" value="UniProtKB-KW"/>
</dbReference>
<proteinExistence type="inferred from homology"/>
<dbReference type="PANTHER" id="PTHR20854:SF4">
    <property type="entry name" value="INOSITOL-1-MONOPHOSPHATASE-RELATED"/>
    <property type="match status" value="1"/>
</dbReference>
<dbReference type="GO" id="GO:0008934">
    <property type="term" value="F:inositol monophosphate 1-phosphatase activity"/>
    <property type="evidence" value="ECO:0007669"/>
    <property type="project" value="TreeGrafter"/>
</dbReference>
<evidence type="ECO:0000256" key="2">
    <source>
        <dbReference type="PIRSR" id="PIRSR600760-2"/>
    </source>
</evidence>
<dbReference type="AlphaFoldDB" id="A0A1H9YD97"/>
<dbReference type="InterPro" id="IPR000760">
    <property type="entry name" value="Inositol_monophosphatase-like"/>
</dbReference>
<dbReference type="Gene3D" id="3.40.190.80">
    <property type="match status" value="1"/>
</dbReference>
<name>A0A1H9YD97_9GAMM</name>
<dbReference type="Gene3D" id="3.30.540.10">
    <property type="entry name" value="Fructose-1,6-Bisphosphatase, subunit A, domain 1"/>
    <property type="match status" value="1"/>
</dbReference>
<evidence type="ECO:0000313" key="4">
    <source>
        <dbReference type="Proteomes" id="UP000198762"/>
    </source>
</evidence>
<dbReference type="GO" id="GO:0007165">
    <property type="term" value="P:signal transduction"/>
    <property type="evidence" value="ECO:0007669"/>
    <property type="project" value="TreeGrafter"/>
</dbReference>
<accession>A0A1H9YD97</accession>
<reference evidence="4" key="1">
    <citation type="submission" date="2016-10" db="EMBL/GenBank/DDBJ databases">
        <authorList>
            <person name="Varghese N."/>
            <person name="Submissions S."/>
        </authorList>
    </citation>
    <scope>NUCLEOTIDE SEQUENCE [LARGE SCALE GENOMIC DNA]</scope>
    <source>
        <strain evidence="4">CGMCC 1.6489</strain>
    </source>
</reference>
<dbReference type="PANTHER" id="PTHR20854">
    <property type="entry name" value="INOSITOL MONOPHOSPHATASE"/>
    <property type="match status" value="1"/>
</dbReference>
<dbReference type="RefSeq" id="WP_091848278.1">
    <property type="nucleotide sequence ID" value="NZ_FOHZ01000001.1"/>
</dbReference>
<feature type="binding site" evidence="2">
    <location>
        <position position="212"/>
    </location>
    <ligand>
        <name>Mg(2+)</name>
        <dbReference type="ChEBI" id="CHEBI:18420"/>
        <label>1</label>
        <note>catalytic</note>
    </ligand>
</feature>
<dbReference type="Proteomes" id="UP000198762">
    <property type="component" value="Unassembled WGS sequence"/>
</dbReference>
<organism evidence="3 4">
    <name type="scientific">Marinobacter segnicrescens</name>
    <dbReference type="NCBI Taxonomy" id="430453"/>
    <lineage>
        <taxon>Bacteria</taxon>
        <taxon>Pseudomonadati</taxon>
        <taxon>Pseudomonadota</taxon>
        <taxon>Gammaproteobacteria</taxon>
        <taxon>Pseudomonadales</taxon>
        <taxon>Marinobacteraceae</taxon>
        <taxon>Marinobacter</taxon>
    </lineage>
</organism>
<dbReference type="EMBL" id="FOHZ01000001">
    <property type="protein sequence ID" value="SES66939.1"/>
    <property type="molecule type" value="Genomic_DNA"/>
</dbReference>
<dbReference type="GO" id="GO:0006020">
    <property type="term" value="P:inositol metabolic process"/>
    <property type="evidence" value="ECO:0007669"/>
    <property type="project" value="TreeGrafter"/>
</dbReference>
<sequence>MQPAIKMALRVARQGADYLKAHFERQDIAGNTAEDRQRQLDRVTGNMFENFSEQLQKAYKDHYIAPAGDGNADGHALSWHIFPVIGGENLLRGIPDFVVALVQKKDGRTDNLLVMNPVTGEEYSASRGRGAALNSRRMRVSETRHLSEAVVVSNLLDQARGAEEPLVWGELSAGLASQARQVRSTGCSVLDIARVAAGHLDVAILFRPSQEDLDIGLALANEAGVLSSDFSGNPSSGDTRQLAIANPKLIREVLRTLRPFQARLPR</sequence>
<evidence type="ECO:0000313" key="3">
    <source>
        <dbReference type="EMBL" id="SES66939.1"/>
    </source>
</evidence>
<dbReference type="SUPFAM" id="SSF56655">
    <property type="entry name" value="Carbohydrate phosphatase"/>
    <property type="match status" value="1"/>
</dbReference>
<keyword evidence="2" id="KW-0460">Magnesium</keyword>
<dbReference type="STRING" id="430453.SAMN04487962_101101"/>
<gene>
    <name evidence="3" type="ORF">SAMN04487962_101101</name>
</gene>
<evidence type="ECO:0000256" key="1">
    <source>
        <dbReference type="ARBA" id="ARBA00009759"/>
    </source>
</evidence>
<dbReference type="Pfam" id="PF00459">
    <property type="entry name" value="Inositol_P"/>
    <property type="match status" value="1"/>
</dbReference>
<comment type="cofactor">
    <cofactor evidence="2">
        <name>Mg(2+)</name>
        <dbReference type="ChEBI" id="CHEBI:18420"/>
    </cofactor>
</comment>
<keyword evidence="4" id="KW-1185">Reference proteome</keyword>
<keyword evidence="2" id="KW-0479">Metal-binding</keyword>
<protein>
    <submittedName>
        <fullName evidence="3">Myo-inositol-1(Or 4)-monophosphatase</fullName>
    </submittedName>
</protein>